<comment type="caution">
    <text evidence="2">The sequence shown here is derived from an EMBL/GenBank/DDBJ whole genome shotgun (WGS) entry which is preliminary data.</text>
</comment>
<feature type="signal peptide" evidence="1">
    <location>
        <begin position="1"/>
        <end position="19"/>
    </location>
</feature>
<dbReference type="InterPro" id="IPR032593">
    <property type="entry name" value="DUF4907"/>
</dbReference>
<dbReference type="AlphaFoldDB" id="A0A931E279"/>
<name>A0A931E279_9BACT</name>
<protein>
    <submittedName>
        <fullName evidence="2">DUF4907 domain-containing protein</fullName>
    </submittedName>
</protein>
<gene>
    <name evidence="2" type="ORF">I5907_00910</name>
</gene>
<proteinExistence type="predicted"/>
<dbReference type="Proteomes" id="UP000628448">
    <property type="component" value="Unassembled WGS sequence"/>
</dbReference>
<dbReference type="EMBL" id="JADWYR010000001">
    <property type="protein sequence ID" value="MBG9374777.1"/>
    <property type="molecule type" value="Genomic_DNA"/>
</dbReference>
<feature type="chain" id="PRO_5037826756" evidence="1">
    <location>
        <begin position="20"/>
        <end position="104"/>
    </location>
</feature>
<reference evidence="2" key="1">
    <citation type="submission" date="2020-11" db="EMBL/GenBank/DDBJ databases">
        <title>Bacterial whole genome sequence for Panacibacter sp. DH6.</title>
        <authorList>
            <person name="Le V."/>
            <person name="Ko S."/>
            <person name="Ahn C.-Y."/>
            <person name="Oh H.-M."/>
        </authorList>
    </citation>
    <scope>NUCLEOTIDE SEQUENCE</scope>
    <source>
        <strain evidence="2">DH6</strain>
    </source>
</reference>
<evidence type="ECO:0000256" key="1">
    <source>
        <dbReference type="SAM" id="SignalP"/>
    </source>
</evidence>
<keyword evidence="1" id="KW-0732">Signal</keyword>
<evidence type="ECO:0000313" key="3">
    <source>
        <dbReference type="Proteomes" id="UP000628448"/>
    </source>
</evidence>
<evidence type="ECO:0000313" key="2">
    <source>
        <dbReference type="EMBL" id="MBG9374777.1"/>
    </source>
</evidence>
<keyword evidence="3" id="KW-1185">Reference proteome</keyword>
<sequence>MKTLLLSVLLLFACTAITAQQPAAKPAYTYKIITANGTYGYDIYANKKMLVHQPSVPGMPGNKGFALRKDAVAVAKLVIKKLEQGVMPPTTLKQELEELKVLHD</sequence>
<dbReference type="RefSeq" id="WP_196988870.1">
    <property type="nucleotide sequence ID" value="NZ_JADWYR010000001.1"/>
</dbReference>
<dbReference type="Pfam" id="PF16250">
    <property type="entry name" value="DUF4907"/>
    <property type="match status" value="1"/>
</dbReference>
<organism evidence="2 3">
    <name type="scientific">Panacibacter microcysteis</name>
    <dbReference type="NCBI Taxonomy" id="2793269"/>
    <lineage>
        <taxon>Bacteria</taxon>
        <taxon>Pseudomonadati</taxon>
        <taxon>Bacteroidota</taxon>
        <taxon>Chitinophagia</taxon>
        <taxon>Chitinophagales</taxon>
        <taxon>Chitinophagaceae</taxon>
        <taxon>Panacibacter</taxon>
    </lineage>
</organism>
<accession>A0A931E279</accession>